<keyword evidence="5" id="KW-1185">Reference proteome</keyword>
<evidence type="ECO:0000313" key="5">
    <source>
        <dbReference type="Proteomes" id="UP001165565"/>
    </source>
</evidence>
<dbReference type="GO" id="GO:0005829">
    <property type="term" value="C:cytosol"/>
    <property type="evidence" value="ECO:0007669"/>
    <property type="project" value="TreeGrafter"/>
</dbReference>
<dbReference type="AlphaFoldDB" id="A0AA42CR63"/>
<dbReference type="RefSeq" id="WP_265269414.1">
    <property type="nucleotide sequence ID" value="NZ_JANFAV010000010.1"/>
</dbReference>
<dbReference type="InterPro" id="IPR051545">
    <property type="entry name" value="NAD(P)H_dehydrogenase_qn"/>
</dbReference>
<evidence type="ECO:0000256" key="2">
    <source>
        <dbReference type="ARBA" id="ARBA00023002"/>
    </source>
</evidence>
<evidence type="ECO:0000313" key="4">
    <source>
        <dbReference type="EMBL" id="MCW6535984.1"/>
    </source>
</evidence>
<dbReference type="EMBL" id="JANFAV010000010">
    <property type="protein sequence ID" value="MCW6535984.1"/>
    <property type="molecule type" value="Genomic_DNA"/>
</dbReference>
<feature type="domain" description="Flavodoxin-like fold" evidence="3">
    <location>
        <begin position="9"/>
        <end position="191"/>
    </location>
</feature>
<dbReference type="Pfam" id="PF02525">
    <property type="entry name" value="Flavodoxin_2"/>
    <property type="match status" value="1"/>
</dbReference>
<comment type="similarity">
    <text evidence="1">Belongs to the NAD(P)H dehydrogenase (quinone) family.</text>
</comment>
<dbReference type="PANTHER" id="PTHR10204:SF34">
    <property type="entry name" value="NAD(P)H DEHYDROGENASE [QUINONE] 1 ISOFORM 1"/>
    <property type="match status" value="1"/>
</dbReference>
<keyword evidence="2" id="KW-0560">Oxidoreductase</keyword>
<accession>A0AA42CR63</accession>
<comment type="caution">
    <text evidence="4">The sequence shown here is derived from an EMBL/GenBank/DDBJ whole genome shotgun (WGS) entry which is preliminary data.</text>
</comment>
<sequence>MTDAKAAIRHLVVCASPAPAGFGHAVVDAYVDAVTKAGQQAIVRDLYGIGFDPVLKADERPDAPHWAPSADVAAELEFVRQASILVLVYPIWYGLPPAILKGYVDRVLGANYSFHRFRNEAGQPPLVGKPLLSFSTSGTPLAWLHERSQILALREIFDVYLWRGFGMKQSRHVMLDEVVANMPAAAAAEKLQLVRQAAAETCATLAGERPMMTGFEA</sequence>
<name>A0AA42CR63_9SPHN</name>
<dbReference type="GO" id="GO:0003955">
    <property type="term" value="F:NAD(P)H dehydrogenase (quinone) activity"/>
    <property type="evidence" value="ECO:0007669"/>
    <property type="project" value="TreeGrafter"/>
</dbReference>
<dbReference type="InterPro" id="IPR029039">
    <property type="entry name" value="Flavoprotein-like_sf"/>
</dbReference>
<evidence type="ECO:0000259" key="3">
    <source>
        <dbReference type="Pfam" id="PF02525"/>
    </source>
</evidence>
<dbReference type="Proteomes" id="UP001165565">
    <property type="component" value="Unassembled WGS sequence"/>
</dbReference>
<proteinExistence type="inferred from homology"/>
<organism evidence="4 5">
    <name type="scientific">Sphingomonas lycopersici</name>
    <dbReference type="NCBI Taxonomy" id="2951807"/>
    <lineage>
        <taxon>Bacteria</taxon>
        <taxon>Pseudomonadati</taxon>
        <taxon>Pseudomonadota</taxon>
        <taxon>Alphaproteobacteria</taxon>
        <taxon>Sphingomonadales</taxon>
        <taxon>Sphingomonadaceae</taxon>
        <taxon>Sphingomonas</taxon>
    </lineage>
</organism>
<evidence type="ECO:0000256" key="1">
    <source>
        <dbReference type="ARBA" id="ARBA00006252"/>
    </source>
</evidence>
<dbReference type="InterPro" id="IPR003680">
    <property type="entry name" value="Flavodoxin_fold"/>
</dbReference>
<dbReference type="SUPFAM" id="SSF52218">
    <property type="entry name" value="Flavoproteins"/>
    <property type="match status" value="1"/>
</dbReference>
<dbReference type="Gene3D" id="3.40.50.360">
    <property type="match status" value="1"/>
</dbReference>
<reference evidence="4" key="1">
    <citation type="submission" date="2022-06" db="EMBL/GenBank/DDBJ databases">
        <title>Sphingomonas sp. nov. isolated from rhizosphere soil of tomato.</title>
        <authorList>
            <person name="Dong H."/>
            <person name="Gao R."/>
        </authorList>
    </citation>
    <scope>NUCLEOTIDE SEQUENCE</scope>
    <source>
        <strain evidence="4">MMSM24</strain>
    </source>
</reference>
<protein>
    <submittedName>
        <fullName evidence="4">NAD(P)H-dependent oxidoreductase</fullName>
    </submittedName>
</protein>
<gene>
    <name evidence="4" type="ORF">NEE01_14470</name>
</gene>
<dbReference type="PANTHER" id="PTHR10204">
    <property type="entry name" value="NAD P H OXIDOREDUCTASE-RELATED"/>
    <property type="match status" value="1"/>
</dbReference>